<sequence length="163" mass="18265">MQLREDADLRIAGKFMSFVHELRRLRAEHADILRLARALLGLLGAPTAPPSAVIEPIREQLRGTLRRHLKCEDWALYPRLRATGEAAAADLAREFAGTMGHVADDCDDYERRWPPPRVAAQWDQFCVESTAILGAITARIEREDRELYPVLDQLAGAALPASR</sequence>
<dbReference type="Proteomes" id="UP000190044">
    <property type="component" value="Unassembled WGS sequence"/>
</dbReference>
<name>A0A1T5BYH6_9SPHN</name>
<dbReference type="RefSeq" id="WP_079638205.1">
    <property type="nucleotide sequence ID" value="NZ_FUYP01000008.1"/>
</dbReference>
<dbReference type="InterPro" id="IPR012312">
    <property type="entry name" value="Hemerythrin-like"/>
</dbReference>
<evidence type="ECO:0000259" key="1">
    <source>
        <dbReference type="Pfam" id="PF01814"/>
    </source>
</evidence>
<evidence type="ECO:0000313" key="3">
    <source>
        <dbReference type="Proteomes" id="UP000190044"/>
    </source>
</evidence>
<dbReference type="Pfam" id="PF01814">
    <property type="entry name" value="Hemerythrin"/>
    <property type="match status" value="1"/>
</dbReference>
<evidence type="ECO:0000313" key="2">
    <source>
        <dbReference type="EMBL" id="SKB52398.1"/>
    </source>
</evidence>
<dbReference type="Gene3D" id="1.20.120.520">
    <property type="entry name" value="nmb1532 protein domain like"/>
    <property type="match status" value="1"/>
</dbReference>
<dbReference type="AlphaFoldDB" id="A0A1T5BYH6"/>
<dbReference type="OrthoDB" id="7203877at2"/>
<organism evidence="2 3">
    <name type="scientific">Sphingopyxis flava</name>
    <dbReference type="NCBI Taxonomy" id="1507287"/>
    <lineage>
        <taxon>Bacteria</taxon>
        <taxon>Pseudomonadati</taxon>
        <taxon>Pseudomonadota</taxon>
        <taxon>Alphaproteobacteria</taxon>
        <taxon>Sphingomonadales</taxon>
        <taxon>Sphingomonadaceae</taxon>
        <taxon>Sphingopyxis</taxon>
    </lineage>
</organism>
<keyword evidence="3" id="KW-1185">Reference proteome</keyword>
<protein>
    <submittedName>
        <fullName evidence="2">Hemerythrin HHE cation binding domain-containing protein</fullName>
    </submittedName>
</protein>
<reference evidence="3" key="1">
    <citation type="submission" date="2017-02" db="EMBL/GenBank/DDBJ databases">
        <authorList>
            <person name="Varghese N."/>
            <person name="Submissions S."/>
        </authorList>
    </citation>
    <scope>NUCLEOTIDE SEQUENCE [LARGE SCALE GENOMIC DNA]</scope>
    <source>
        <strain evidence="3">R11H</strain>
    </source>
</reference>
<feature type="domain" description="Hemerythrin-like" evidence="1">
    <location>
        <begin position="22"/>
        <end position="151"/>
    </location>
</feature>
<dbReference type="EMBL" id="FUYP01000008">
    <property type="protein sequence ID" value="SKB52398.1"/>
    <property type="molecule type" value="Genomic_DNA"/>
</dbReference>
<accession>A0A1T5BYH6</accession>
<gene>
    <name evidence="2" type="ORF">SAMN06295937_100822</name>
</gene>
<proteinExistence type="predicted"/>